<feature type="region of interest" description="Disordered" evidence="1">
    <location>
        <begin position="67"/>
        <end position="131"/>
    </location>
</feature>
<evidence type="ECO:0000313" key="3">
    <source>
        <dbReference type="Proteomes" id="UP000005143"/>
    </source>
</evidence>
<comment type="caution">
    <text evidence="2">The sequence shown here is derived from an EMBL/GenBank/DDBJ whole genome shotgun (WGS) entry which is preliminary data.</text>
</comment>
<dbReference type="Proteomes" id="UP000005143">
    <property type="component" value="Unassembled WGS sequence"/>
</dbReference>
<sequence>MRNLKRVKVAGMPIFPMNLFVAIWTWESIANSVVKREVYRLDKRARLYNTLALASAADLIPENPIWLPRDDAGTPEAGAPIAGTESTGGAAGTRSVPAESPALPAPDDAAPPETEPASDPEQERPQAAPLS</sequence>
<keyword evidence="3" id="KW-1185">Reference proteome</keyword>
<organism evidence="2 3">
    <name type="scientific">Patulibacter medicamentivorans</name>
    <dbReference type="NCBI Taxonomy" id="1097667"/>
    <lineage>
        <taxon>Bacteria</taxon>
        <taxon>Bacillati</taxon>
        <taxon>Actinomycetota</taxon>
        <taxon>Thermoleophilia</taxon>
        <taxon>Solirubrobacterales</taxon>
        <taxon>Patulibacteraceae</taxon>
        <taxon>Patulibacter</taxon>
    </lineage>
</organism>
<evidence type="ECO:0000256" key="1">
    <source>
        <dbReference type="SAM" id="MobiDB-lite"/>
    </source>
</evidence>
<dbReference type="AlphaFoldDB" id="H0DZU8"/>
<name>H0DZU8_9ACTN</name>
<reference evidence="2 3" key="1">
    <citation type="journal article" date="2013" name="Biodegradation">
        <title>Quantitative proteomic analysis of ibuprofen-degrading Patulibacter sp. strain I11.</title>
        <authorList>
            <person name="Almeida B."/>
            <person name="Kjeldal H."/>
            <person name="Lolas I."/>
            <person name="Knudsen A.D."/>
            <person name="Carvalho G."/>
            <person name="Nielsen K.L."/>
            <person name="Barreto Crespo M.T."/>
            <person name="Stensballe A."/>
            <person name="Nielsen J.L."/>
        </authorList>
    </citation>
    <scope>NUCLEOTIDE SEQUENCE [LARGE SCALE GENOMIC DNA]</scope>
    <source>
        <strain evidence="2 3">I11</strain>
    </source>
</reference>
<accession>H0DZU8</accession>
<feature type="compositionally biased region" description="Low complexity" evidence="1">
    <location>
        <begin position="97"/>
        <end position="119"/>
    </location>
</feature>
<dbReference type="EMBL" id="AGUD01000003">
    <property type="protein sequence ID" value="EHN13052.1"/>
    <property type="molecule type" value="Genomic_DNA"/>
</dbReference>
<protein>
    <submittedName>
        <fullName evidence="2">Uncharacterized protein</fullName>
    </submittedName>
</protein>
<evidence type="ECO:0000313" key="2">
    <source>
        <dbReference type="EMBL" id="EHN13052.1"/>
    </source>
</evidence>
<gene>
    <name evidence="2" type="ORF">PAI11_00530</name>
</gene>
<proteinExistence type="predicted"/>